<dbReference type="GO" id="GO:0045162">
    <property type="term" value="P:clustering of voltage-gated sodium channels"/>
    <property type="evidence" value="ECO:0007669"/>
    <property type="project" value="InterPro"/>
</dbReference>
<keyword evidence="3" id="KW-1185">Reference proteome</keyword>
<dbReference type="InterPro" id="IPR038911">
    <property type="entry name" value="SCLT1"/>
</dbReference>
<dbReference type="GeneTree" id="ENSGT00970000195795"/>
<evidence type="ECO:0000256" key="1">
    <source>
        <dbReference type="SAM" id="Coils"/>
    </source>
</evidence>
<evidence type="ECO:0000313" key="2">
    <source>
        <dbReference type="Ensembl" id="ENSSPUP00000015544.1"/>
    </source>
</evidence>
<sequence length="89" mass="10561">MTEAQIHVAQRQKQKDQLTSFQRLTKQLHLANEKTELTNQQFLKTLTEQNVEVEQLHKQLRQAKLDLRAATTKIDEMTKLIQDLQFQME</sequence>
<dbReference type="Proteomes" id="UP000694392">
    <property type="component" value="Unplaced"/>
</dbReference>
<dbReference type="AlphaFoldDB" id="A0A8D0H7A4"/>
<dbReference type="Ensembl" id="ENSSPUT00000016578.1">
    <property type="protein sequence ID" value="ENSSPUP00000015544.1"/>
    <property type="gene ID" value="ENSSPUG00000012003.1"/>
</dbReference>
<dbReference type="PANTHER" id="PTHR35970:SF1">
    <property type="entry name" value="SODIUM CHANNEL AND CLATHRIN LINKER 1"/>
    <property type="match status" value="1"/>
</dbReference>
<dbReference type="GO" id="GO:0005814">
    <property type="term" value="C:centriole"/>
    <property type="evidence" value="ECO:0007669"/>
    <property type="project" value="TreeGrafter"/>
</dbReference>
<proteinExistence type="predicted"/>
<keyword evidence="1" id="KW-0175">Coiled coil</keyword>
<evidence type="ECO:0000313" key="3">
    <source>
        <dbReference type="Proteomes" id="UP000694392"/>
    </source>
</evidence>
<dbReference type="GO" id="GO:0060271">
    <property type="term" value="P:cilium assembly"/>
    <property type="evidence" value="ECO:0007669"/>
    <property type="project" value="TreeGrafter"/>
</dbReference>
<reference evidence="2" key="1">
    <citation type="submission" date="2025-08" db="UniProtKB">
        <authorList>
            <consortium name="Ensembl"/>
        </authorList>
    </citation>
    <scope>IDENTIFICATION</scope>
</reference>
<feature type="coiled-coil region" evidence="1">
    <location>
        <begin position="43"/>
        <end position="87"/>
    </location>
</feature>
<reference evidence="2" key="2">
    <citation type="submission" date="2025-09" db="UniProtKB">
        <authorList>
            <consortium name="Ensembl"/>
        </authorList>
    </citation>
    <scope>IDENTIFICATION</scope>
</reference>
<dbReference type="PANTHER" id="PTHR35970">
    <property type="entry name" value="SODIUM CHANNEL AND CLATHRIN LINKER 1"/>
    <property type="match status" value="1"/>
</dbReference>
<name>A0A8D0H7A4_SPHPU</name>
<accession>A0A8D0H7A4</accession>
<organism evidence="2 3">
    <name type="scientific">Sphenodon punctatus</name>
    <name type="common">Tuatara</name>
    <name type="synonym">Hatteria punctata</name>
    <dbReference type="NCBI Taxonomy" id="8508"/>
    <lineage>
        <taxon>Eukaryota</taxon>
        <taxon>Metazoa</taxon>
        <taxon>Chordata</taxon>
        <taxon>Craniata</taxon>
        <taxon>Vertebrata</taxon>
        <taxon>Euteleostomi</taxon>
        <taxon>Lepidosauria</taxon>
        <taxon>Sphenodontia</taxon>
        <taxon>Sphenodontidae</taxon>
        <taxon>Sphenodon</taxon>
    </lineage>
</organism>
<protein>
    <submittedName>
        <fullName evidence="2">Uncharacterized protein</fullName>
    </submittedName>
</protein>